<proteinExistence type="predicted"/>
<dbReference type="InterPro" id="IPR015300">
    <property type="entry name" value="DNA-bd_pseudobarrel_sf"/>
</dbReference>
<dbReference type="InterPro" id="IPR023372">
    <property type="entry name" value="Rest_endonuc_II_EcoRII_N"/>
</dbReference>
<keyword evidence="4" id="KW-1185">Reference proteome</keyword>
<dbReference type="SUPFAM" id="SSF101936">
    <property type="entry name" value="DNA-binding pseudobarrel domain"/>
    <property type="match status" value="1"/>
</dbReference>
<dbReference type="InterPro" id="IPR011335">
    <property type="entry name" value="Restrct_endonuc-II-like"/>
</dbReference>
<dbReference type="Proteomes" id="UP000529946">
    <property type="component" value="Unassembled WGS sequence"/>
</dbReference>
<feature type="domain" description="Restriction endonuclease type II EcoRII C-terminal" evidence="1">
    <location>
        <begin position="232"/>
        <end position="399"/>
    </location>
</feature>
<evidence type="ECO:0000313" key="4">
    <source>
        <dbReference type="Proteomes" id="UP000529946"/>
    </source>
</evidence>
<sequence>MMPVISLPDWIGEFARPDHLWYLKRLSANDTLANQSHQAGPYFPKDLLFQALPALHDPGVSNPRVKLDAFVDSHPEVRQVTAIWYNNRFQGGTRDETRLTGWGGGASALLDPDSTGALAAFVFENGALATGASTLHVWVCEGYQDEALEDLVGPVDPGKSVVWRPGQATGLFARKLPTASCQFSLGEMPSDWLVRFPGAKEIVRKAVELRPLQSQSPDDRLMRRRTCEFEIFRSVEQALEGPKVSAGFASLDDFLVLAQTVLQRRKSRSGRSLELHAREIFLEEGLVEDRDFAHGATSEGDKKPDFLFPSSAAYRDSAFPTSRLRMLAAKTTARDRWRQVLNEADRLSTKHLLTLQEGVSENQFAEMAAANLQLVVPANLIEAYPAAVRPNLMTLDQFIAEVRTIL</sequence>
<evidence type="ECO:0000259" key="1">
    <source>
        <dbReference type="Pfam" id="PF09019"/>
    </source>
</evidence>
<comment type="caution">
    <text evidence="3">The sequence shown here is derived from an EMBL/GenBank/DDBJ whole genome shotgun (WGS) entry which is preliminary data.</text>
</comment>
<dbReference type="AlphaFoldDB" id="A0A7W6JDC0"/>
<dbReference type="InterPro" id="IPR015109">
    <property type="entry name" value="Restrct_endonuc_II_EcoRII_C"/>
</dbReference>
<dbReference type="SUPFAM" id="SSF52980">
    <property type="entry name" value="Restriction endonuclease-like"/>
    <property type="match status" value="1"/>
</dbReference>
<accession>A0A7W6JDC0</accession>
<gene>
    <name evidence="3" type="ORF">GGR12_000917</name>
</gene>
<dbReference type="Gene3D" id="3.40.91.80">
    <property type="match status" value="1"/>
</dbReference>
<reference evidence="3 4" key="1">
    <citation type="submission" date="2020-08" db="EMBL/GenBank/DDBJ databases">
        <title>Genomic Encyclopedia of Type Strains, Phase IV (KMG-IV): sequencing the most valuable type-strain genomes for metagenomic binning, comparative biology and taxonomic classification.</title>
        <authorList>
            <person name="Goeker M."/>
        </authorList>
    </citation>
    <scope>NUCLEOTIDE SEQUENCE [LARGE SCALE GENOMIC DNA]</scope>
    <source>
        <strain evidence="3 4">DSM 23960</strain>
    </source>
</reference>
<dbReference type="Pfam" id="PF09217">
    <property type="entry name" value="EcoRII-N"/>
    <property type="match status" value="1"/>
</dbReference>
<feature type="domain" description="Restriction endonuclease type II EcoRII N-terminal" evidence="2">
    <location>
        <begin position="17"/>
        <end position="166"/>
    </location>
</feature>
<organism evidence="3 4">
    <name type="scientific">Brevundimonas lenta</name>
    <dbReference type="NCBI Taxonomy" id="424796"/>
    <lineage>
        <taxon>Bacteria</taxon>
        <taxon>Pseudomonadati</taxon>
        <taxon>Pseudomonadota</taxon>
        <taxon>Alphaproteobacteria</taxon>
        <taxon>Caulobacterales</taxon>
        <taxon>Caulobacteraceae</taxon>
        <taxon>Brevundimonas</taxon>
    </lineage>
</organism>
<dbReference type="GO" id="GO:0003677">
    <property type="term" value="F:DNA binding"/>
    <property type="evidence" value="ECO:0007669"/>
    <property type="project" value="InterPro"/>
</dbReference>
<evidence type="ECO:0000259" key="2">
    <source>
        <dbReference type="Pfam" id="PF09217"/>
    </source>
</evidence>
<dbReference type="GO" id="GO:0009307">
    <property type="term" value="P:DNA restriction-modification system"/>
    <property type="evidence" value="ECO:0007669"/>
    <property type="project" value="InterPro"/>
</dbReference>
<dbReference type="Pfam" id="PF09019">
    <property type="entry name" value="EcoRII-C"/>
    <property type="match status" value="1"/>
</dbReference>
<dbReference type="InterPro" id="IPR038365">
    <property type="entry name" value="EcoRII_C_sf"/>
</dbReference>
<dbReference type="Gene3D" id="2.40.330.10">
    <property type="entry name" value="DNA-binding pseudobarrel domain"/>
    <property type="match status" value="1"/>
</dbReference>
<protein>
    <recommendedName>
        <fullName evidence="5">Type II restriction endonuclease</fullName>
    </recommendedName>
</protein>
<dbReference type="GO" id="GO:0009036">
    <property type="term" value="F:type II site-specific deoxyribonuclease activity"/>
    <property type="evidence" value="ECO:0007669"/>
    <property type="project" value="InterPro"/>
</dbReference>
<name>A0A7W6JDC0_9CAUL</name>
<evidence type="ECO:0008006" key="5">
    <source>
        <dbReference type="Google" id="ProtNLM"/>
    </source>
</evidence>
<dbReference type="EMBL" id="JACIDM010000001">
    <property type="protein sequence ID" value="MBB4082078.1"/>
    <property type="molecule type" value="Genomic_DNA"/>
</dbReference>
<evidence type="ECO:0000313" key="3">
    <source>
        <dbReference type="EMBL" id="MBB4082078.1"/>
    </source>
</evidence>